<dbReference type="PANTHER" id="PTHR33867">
    <property type="entry name" value="RIBOSOME MATURATION FACTOR RIMP"/>
    <property type="match status" value="1"/>
</dbReference>
<keyword evidence="8" id="KW-1185">Reference proteome</keyword>
<evidence type="ECO:0000313" key="6">
    <source>
        <dbReference type="EMBL" id="MCB8609334.1"/>
    </source>
</evidence>
<dbReference type="Proteomes" id="UP000241201">
    <property type="component" value="Unassembled WGS sequence"/>
</dbReference>
<dbReference type="Pfam" id="PF17384">
    <property type="entry name" value="DUF150_C"/>
    <property type="match status" value="1"/>
</dbReference>
<comment type="similarity">
    <text evidence="3">Belongs to the RimP family.</text>
</comment>
<evidence type="ECO:0000256" key="3">
    <source>
        <dbReference type="HAMAP-Rule" id="MF_01077"/>
    </source>
</evidence>
<comment type="function">
    <text evidence="3">Required for maturation of 30S ribosomal subunits.</text>
</comment>
<proteinExistence type="inferred from homology"/>
<dbReference type="FunFam" id="3.30.300.70:FF:000001">
    <property type="entry name" value="Ribosome maturation factor RimP"/>
    <property type="match status" value="1"/>
</dbReference>
<evidence type="ECO:0000256" key="2">
    <source>
        <dbReference type="ARBA" id="ARBA00022517"/>
    </source>
</evidence>
<dbReference type="GeneID" id="77469940"/>
<evidence type="ECO:0000256" key="1">
    <source>
        <dbReference type="ARBA" id="ARBA00022490"/>
    </source>
</evidence>
<dbReference type="InterPro" id="IPR003728">
    <property type="entry name" value="Ribosome_maturation_RimP"/>
</dbReference>
<comment type="subcellular location">
    <subcellularLocation>
        <location evidence="3">Cytoplasm</location>
    </subcellularLocation>
</comment>
<reference evidence="7" key="2">
    <citation type="journal article" date="2019" name="Int. J. Syst. Evol. Microbiol.">
        <title>Faecalibacillus intestinalis gen. nov., sp. nov. and Faecalibacillus faecis sp. nov., isolated from human faeces.</title>
        <authorList>
            <person name="Seo B."/>
            <person name="Jeon K."/>
            <person name="Baek I."/>
            <person name="Lee Y.M."/>
            <person name="Baek K."/>
            <person name="Ko G."/>
        </authorList>
    </citation>
    <scope>NUCLEOTIDE SEQUENCE</scope>
    <source>
        <strain evidence="7">SNUG30370</strain>
    </source>
</reference>
<dbReference type="RefSeq" id="WP_048923832.1">
    <property type="nucleotide sequence ID" value="NZ_DBGCOW010000111.1"/>
</dbReference>
<dbReference type="HAMAP" id="MF_01077">
    <property type="entry name" value="RimP"/>
    <property type="match status" value="1"/>
</dbReference>
<accession>A0A2T3G277</accession>
<gene>
    <name evidence="3" type="primary">rimP</name>
    <name evidence="7" type="ORF">C7U55_02310</name>
    <name evidence="6" type="ORF">LJD69_01835</name>
</gene>
<reference evidence="8" key="1">
    <citation type="submission" date="2018-03" db="EMBL/GenBank/DDBJ databases">
        <title>Lachnoclostridium SNUG30370 gen.nov., sp.nov., isolated from human faeces.</title>
        <authorList>
            <person name="Seo B."/>
            <person name="Jeon K."/>
            <person name="Ko G."/>
        </authorList>
    </citation>
    <scope>NUCLEOTIDE SEQUENCE [LARGE SCALE GENOMIC DNA]</scope>
    <source>
        <strain evidence="8">SNUG30370</strain>
    </source>
</reference>
<feature type="domain" description="Ribosome maturation factor RimP C-terminal" evidence="5">
    <location>
        <begin position="86"/>
        <end position="155"/>
    </location>
</feature>
<reference evidence="6" key="3">
    <citation type="submission" date="2021-10" db="EMBL/GenBank/DDBJ databases">
        <title>Collection of gut derived symbiotic bacterial strains cultured from healthy donors.</title>
        <authorList>
            <person name="Lin H."/>
            <person name="Littmann E."/>
            <person name="Kohout C."/>
            <person name="Pamer E.G."/>
        </authorList>
    </citation>
    <scope>NUCLEOTIDE SEQUENCE</scope>
    <source>
        <strain evidence="6">DFI.4.48</strain>
    </source>
</reference>
<dbReference type="GO" id="GO:0006412">
    <property type="term" value="P:translation"/>
    <property type="evidence" value="ECO:0007669"/>
    <property type="project" value="TreeGrafter"/>
</dbReference>
<organism evidence="7 8">
    <name type="scientific">Faecalibacillus faecis</name>
    <dbReference type="NCBI Taxonomy" id="1982628"/>
    <lineage>
        <taxon>Bacteria</taxon>
        <taxon>Bacillati</taxon>
        <taxon>Bacillota</taxon>
        <taxon>Erysipelotrichia</taxon>
        <taxon>Erysipelotrichales</taxon>
        <taxon>Coprobacillaceae</taxon>
        <taxon>Faecalibacillus</taxon>
    </lineage>
</organism>
<dbReference type="PANTHER" id="PTHR33867:SF1">
    <property type="entry name" value="RIBOSOME MATURATION FACTOR RIMP"/>
    <property type="match status" value="1"/>
</dbReference>
<evidence type="ECO:0000313" key="7">
    <source>
        <dbReference type="EMBL" id="PST41640.1"/>
    </source>
</evidence>
<evidence type="ECO:0000313" key="8">
    <source>
        <dbReference type="Proteomes" id="UP000241201"/>
    </source>
</evidence>
<dbReference type="InterPro" id="IPR028998">
    <property type="entry name" value="RimP_C"/>
</dbReference>
<dbReference type="GO" id="GO:0000028">
    <property type="term" value="P:ribosomal small subunit assembly"/>
    <property type="evidence" value="ECO:0007669"/>
    <property type="project" value="TreeGrafter"/>
</dbReference>
<protein>
    <recommendedName>
        <fullName evidence="3">Ribosome maturation factor RimP</fullName>
    </recommendedName>
</protein>
<dbReference type="InterPro" id="IPR035956">
    <property type="entry name" value="RimP_N_sf"/>
</dbReference>
<feature type="domain" description="Ribosome maturation factor RimP N-terminal" evidence="4">
    <location>
        <begin position="11"/>
        <end position="83"/>
    </location>
</feature>
<name>A0A2T3G277_9FIRM</name>
<dbReference type="InterPro" id="IPR028989">
    <property type="entry name" value="RimP_N"/>
</dbReference>
<dbReference type="EMBL" id="PYLP01000002">
    <property type="protein sequence ID" value="PST41640.1"/>
    <property type="molecule type" value="Genomic_DNA"/>
</dbReference>
<dbReference type="Gene3D" id="3.30.300.70">
    <property type="entry name" value="RimP-like superfamily, N-terminal"/>
    <property type="match status" value="1"/>
</dbReference>
<dbReference type="SUPFAM" id="SSF75420">
    <property type="entry name" value="YhbC-like, N-terminal domain"/>
    <property type="match status" value="1"/>
</dbReference>
<dbReference type="Proteomes" id="UP001198439">
    <property type="component" value="Unassembled WGS sequence"/>
</dbReference>
<dbReference type="EMBL" id="JAJDKZ010000003">
    <property type="protein sequence ID" value="MCB8609334.1"/>
    <property type="molecule type" value="Genomic_DNA"/>
</dbReference>
<keyword evidence="1 3" id="KW-0963">Cytoplasm</keyword>
<dbReference type="CDD" id="cd01734">
    <property type="entry name" value="YlxS_C"/>
    <property type="match status" value="1"/>
</dbReference>
<dbReference type="AlphaFoldDB" id="A0A2T3G277"/>
<dbReference type="InterPro" id="IPR036847">
    <property type="entry name" value="RimP_C_sf"/>
</dbReference>
<keyword evidence="2 3" id="KW-0690">Ribosome biogenesis</keyword>
<dbReference type="SUPFAM" id="SSF74942">
    <property type="entry name" value="YhbC-like, C-terminal domain"/>
    <property type="match status" value="1"/>
</dbReference>
<evidence type="ECO:0000259" key="4">
    <source>
        <dbReference type="Pfam" id="PF02576"/>
    </source>
</evidence>
<dbReference type="Gene3D" id="2.30.30.180">
    <property type="entry name" value="Ribosome maturation factor RimP, C-terminal domain"/>
    <property type="match status" value="1"/>
</dbReference>
<dbReference type="GO" id="GO:0005829">
    <property type="term" value="C:cytosol"/>
    <property type="evidence" value="ECO:0007669"/>
    <property type="project" value="TreeGrafter"/>
</dbReference>
<sequence>MELLESIKNMVLPFIEQHDCYLDDIEYVKDGNDMYLRIYIEKNEGYLDMDTCVAVSELISDKLDEVDPIKEEYILEVSSPGIEKPLKTFEQVEKSIGEYVYAKFKNPKSGLHEVEGYLKSIEDQQLEFEYLVKNIKKKIVVDYDNIQFIRLAVKF</sequence>
<dbReference type="Pfam" id="PF02576">
    <property type="entry name" value="RimP_N"/>
    <property type="match status" value="1"/>
</dbReference>
<comment type="caution">
    <text evidence="7">The sequence shown here is derived from an EMBL/GenBank/DDBJ whole genome shotgun (WGS) entry which is preliminary data.</text>
</comment>
<evidence type="ECO:0000259" key="5">
    <source>
        <dbReference type="Pfam" id="PF17384"/>
    </source>
</evidence>